<evidence type="ECO:0000313" key="10">
    <source>
        <dbReference type="Proteomes" id="UP000324376"/>
    </source>
</evidence>
<dbReference type="SMART" id="SM01005">
    <property type="entry name" value="Ala_racemase_C"/>
    <property type="match status" value="1"/>
</dbReference>
<dbReference type="EMBL" id="VNHU01000001">
    <property type="protein sequence ID" value="TYP77018.1"/>
    <property type="molecule type" value="Genomic_DNA"/>
</dbReference>
<evidence type="ECO:0000256" key="6">
    <source>
        <dbReference type="PIRSR" id="PIRSR600821-50"/>
    </source>
</evidence>
<dbReference type="RefSeq" id="WP_148781046.1">
    <property type="nucleotide sequence ID" value="NZ_VNHU01000001.1"/>
</dbReference>
<gene>
    <name evidence="9" type="ORF">BD809_101165</name>
</gene>
<dbReference type="Gene3D" id="2.40.37.10">
    <property type="entry name" value="Lyase, Ornithine Decarboxylase, Chain A, domain 1"/>
    <property type="match status" value="1"/>
</dbReference>
<dbReference type="InterPro" id="IPR029066">
    <property type="entry name" value="PLP-binding_barrel"/>
</dbReference>
<evidence type="ECO:0000256" key="5">
    <source>
        <dbReference type="HAMAP-Rule" id="MF_01201"/>
    </source>
</evidence>
<dbReference type="GO" id="GO:0005829">
    <property type="term" value="C:cytosol"/>
    <property type="evidence" value="ECO:0007669"/>
    <property type="project" value="TreeGrafter"/>
</dbReference>
<dbReference type="PANTHER" id="PTHR30511">
    <property type="entry name" value="ALANINE RACEMASE"/>
    <property type="match status" value="1"/>
</dbReference>
<dbReference type="GO" id="GO:0030632">
    <property type="term" value="P:D-alanine biosynthetic process"/>
    <property type="evidence" value="ECO:0007669"/>
    <property type="project" value="UniProtKB-UniRule"/>
</dbReference>
<organism evidence="9 10">
    <name type="scientific">Aquimarina intermedia</name>
    <dbReference type="NCBI Taxonomy" id="350814"/>
    <lineage>
        <taxon>Bacteria</taxon>
        <taxon>Pseudomonadati</taxon>
        <taxon>Bacteroidota</taxon>
        <taxon>Flavobacteriia</taxon>
        <taxon>Flavobacteriales</taxon>
        <taxon>Flavobacteriaceae</taxon>
        <taxon>Aquimarina</taxon>
    </lineage>
</organism>
<feature type="domain" description="Alanine racemase C-terminal" evidence="8">
    <location>
        <begin position="244"/>
        <end position="368"/>
    </location>
</feature>
<proteinExistence type="inferred from homology"/>
<dbReference type="AlphaFoldDB" id="A0A5S5CED3"/>
<comment type="pathway">
    <text evidence="5">Amino-acid biosynthesis; D-alanine biosynthesis; D-alanine from L-alanine: step 1/1.</text>
</comment>
<evidence type="ECO:0000256" key="3">
    <source>
        <dbReference type="ARBA" id="ARBA00022898"/>
    </source>
</evidence>
<keyword evidence="10" id="KW-1185">Reference proteome</keyword>
<evidence type="ECO:0000256" key="2">
    <source>
        <dbReference type="ARBA" id="ARBA00001933"/>
    </source>
</evidence>
<dbReference type="NCBIfam" id="TIGR00492">
    <property type="entry name" value="alr"/>
    <property type="match status" value="1"/>
</dbReference>
<comment type="cofactor">
    <cofactor evidence="2 5 6">
        <name>pyridoxal 5'-phosphate</name>
        <dbReference type="ChEBI" id="CHEBI:597326"/>
    </cofactor>
</comment>
<sequence>MNSGVQETTLEINLASLTHNYTYLKKQVQPGVKLLGVVKASAYGSSAAQLALHLEKIGVDYFAVAYSSEGVALREAGVQTPILVFHPQPINFEEIIAHNLEPSLYSLRILSLFKTLAIQNQLTSYPVHLKFNTGINRIGFATSETDEVITALNETETLKVVSVFSHLAASEDLKENAYTLKQINLFKTIASNIIKGIGYQPILHQANTSGILNYPEAHFDMVRSGIGLYGFGNESKFDKNLKPIASLKSIISQIHSLQPGDSLGYNRGFVATKLTRSATIPIGHADGIGRIYGHKKGYVIINEQRAYILGIVCMDMIMVDVTEIDCQEGDEVVIFDESYPANILAEHAGTISYELITSMATRIKRVFVEK</sequence>
<dbReference type="SUPFAM" id="SSF50621">
    <property type="entry name" value="Alanine racemase C-terminal domain-like"/>
    <property type="match status" value="1"/>
</dbReference>
<dbReference type="Gene3D" id="3.20.20.10">
    <property type="entry name" value="Alanine racemase"/>
    <property type="match status" value="1"/>
</dbReference>
<evidence type="ECO:0000256" key="4">
    <source>
        <dbReference type="ARBA" id="ARBA00023235"/>
    </source>
</evidence>
<feature type="binding site" evidence="5 7">
    <location>
        <position position="137"/>
    </location>
    <ligand>
        <name>substrate</name>
    </ligand>
</feature>
<feature type="binding site" evidence="5 7">
    <location>
        <position position="314"/>
    </location>
    <ligand>
        <name>substrate</name>
    </ligand>
</feature>
<dbReference type="Proteomes" id="UP000324376">
    <property type="component" value="Unassembled WGS sequence"/>
</dbReference>
<keyword evidence="3 5" id="KW-0663">Pyridoxal phosphate</keyword>
<dbReference type="InterPro" id="IPR011079">
    <property type="entry name" value="Ala_racemase_C"/>
</dbReference>
<comment type="caution">
    <text evidence="9">The sequence shown here is derived from an EMBL/GenBank/DDBJ whole genome shotgun (WGS) entry which is preliminary data.</text>
</comment>
<dbReference type="InterPro" id="IPR009006">
    <property type="entry name" value="Ala_racemase/Decarboxylase_C"/>
</dbReference>
<dbReference type="UniPathway" id="UPA00042">
    <property type="reaction ID" value="UER00497"/>
</dbReference>
<feature type="modified residue" description="N6-(pyridoxal phosphate)lysine" evidence="5 6">
    <location>
        <position position="39"/>
    </location>
</feature>
<dbReference type="InterPro" id="IPR001608">
    <property type="entry name" value="Ala_racemase_N"/>
</dbReference>
<dbReference type="CDD" id="cd00430">
    <property type="entry name" value="PLPDE_III_AR"/>
    <property type="match status" value="1"/>
</dbReference>
<comment type="function">
    <text evidence="5">Catalyzes the interconversion of L-alanine and D-alanine. May also act on other amino acids.</text>
</comment>
<name>A0A5S5CED3_9FLAO</name>
<dbReference type="GO" id="GO:0030170">
    <property type="term" value="F:pyridoxal phosphate binding"/>
    <property type="evidence" value="ECO:0007669"/>
    <property type="project" value="UniProtKB-UniRule"/>
</dbReference>
<dbReference type="GO" id="GO:0008784">
    <property type="term" value="F:alanine racemase activity"/>
    <property type="evidence" value="ECO:0007669"/>
    <property type="project" value="UniProtKB-UniRule"/>
</dbReference>
<dbReference type="FunFam" id="3.20.20.10:FF:000002">
    <property type="entry name" value="Alanine racemase"/>
    <property type="match status" value="1"/>
</dbReference>
<evidence type="ECO:0000256" key="7">
    <source>
        <dbReference type="PIRSR" id="PIRSR600821-52"/>
    </source>
</evidence>
<dbReference type="HAMAP" id="MF_01201">
    <property type="entry name" value="Ala_racemase"/>
    <property type="match status" value="1"/>
</dbReference>
<dbReference type="OrthoDB" id="9801978at2"/>
<dbReference type="PANTHER" id="PTHR30511:SF0">
    <property type="entry name" value="ALANINE RACEMASE, CATABOLIC-RELATED"/>
    <property type="match status" value="1"/>
</dbReference>
<dbReference type="InterPro" id="IPR000821">
    <property type="entry name" value="Ala_racemase"/>
</dbReference>
<feature type="active site" description="Proton acceptor; specific for D-alanine" evidence="5">
    <location>
        <position position="39"/>
    </location>
</feature>
<protein>
    <recommendedName>
        <fullName evidence="5">Alanine racemase</fullName>
        <ecNumber evidence="5">5.1.1.1</ecNumber>
    </recommendedName>
</protein>
<dbReference type="SUPFAM" id="SSF51419">
    <property type="entry name" value="PLP-binding barrel"/>
    <property type="match status" value="1"/>
</dbReference>
<keyword evidence="4 5" id="KW-0413">Isomerase</keyword>
<evidence type="ECO:0000313" key="9">
    <source>
        <dbReference type="EMBL" id="TYP77018.1"/>
    </source>
</evidence>
<reference evidence="9 10" key="1">
    <citation type="submission" date="2019-07" db="EMBL/GenBank/DDBJ databases">
        <title>Genomic Encyclopedia of Archaeal and Bacterial Type Strains, Phase II (KMG-II): from individual species to whole genera.</title>
        <authorList>
            <person name="Goeker M."/>
        </authorList>
    </citation>
    <scope>NUCLEOTIDE SEQUENCE [LARGE SCALE GENOMIC DNA]</scope>
    <source>
        <strain evidence="9 10">DSM 17527</strain>
    </source>
</reference>
<dbReference type="EC" id="5.1.1.1" evidence="5"/>
<evidence type="ECO:0000259" key="8">
    <source>
        <dbReference type="SMART" id="SM01005"/>
    </source>
</evidence>
<comment type="similarity">
    <text evidence="5">Belongs to the alanine racemase family.</text>
</comment>
<accession>A0A5S5CED3</accession>
<dbReference type="PRINTS" id="PR00992">
    <property type="entry name" value="ALARACEMASE"/>
</dbReference>
<dbReference type="Pfam" id="PF01168">
    <property type="entry name" value="Ala_racemase_N"/>
    <property type="match status" value="1"/>
</dbReference>
<dbReference type="Pfam" id="PF00842">
    <property type="entry name" value="Ala_racemase_C"/>
    <property type="match status" value="1"/>
</dbReference>
<evidence type="ECO:0000256" key="1">
    <source>
        <dbReference type="ARBA" id="ARBA00000316"/>
    </source>
</evidence>
<comment type="catalytic activity">
    <reaction evidence="1 5">
        <text>L-alanine = D-alanine</text>
        <dbReference type="Rhea" id="RHEA:20249"/>
        <dbReference type="ChEBI" id="CHEBI:57416"/>
        <dbReference type="ChEBI" id="CHEBI:57972"/>
        <dbReference type="EC" id="5.1.1.1"/>
    </reaction>
</comment>
<feature type="active site" description="Proton acceptor; specific for L-alanine" evidence="5">
    <location>
        <position position="265"/>
    </location>
</feature>